<protein>
    <submittedName>
        <fullName evidence="2">Uncharacterized protein</fullName>
    </submittedName>
</protein>
<keyword evidence="3" id="KW-1185">Reference proteome</keyword>
<evidence type="ECO:0000313" key="2">
    <source>
        <dbReference type="EMBL" id="KAF2490797.1"/>
    </source>
</evidence>
<dbReference type="AlphaFoldDB" id="A0A6A6QH75"/>
<name>A0A6A6QH75_9PEZI</name>
<proteinExistence type="predicted"/>
<evidence type="ECO:0000313" key="3">
    <source>
        <dbReference type="Proteomes" id="UP000799750"/>
    </source>
</evidence>
<sequence length="199" mass="20412">MCGTSLTRPATPPGLRITIITPQDSIETSTQCACASTAALSFGSSPVAGFSSVGAGTLDAVGETLFPGPVASFNSAVFPSGAVSNVSRLSFALGSTAGRFASLTTISTSLSLLPSPVDDESPSEVFLKSKDSRSLYSSWASAAASEGPSSSSITSSRTGSSSREGEESRGLRAYQKALCDVNISNFSTSTKRCKGRRER</sequence>
<dbReference type="Proteomes" id="UP000799750">
    <property type="component" value="Unassembled WGS sequence"/>
</dbReference>
<evidence type="ECO:0000256" key="1">
    <source>
        <dbReference type="SAM" id="MobiDB-lite"/>
    </source>
</evidence>
<reference evidence="2" key="1">
    <citation type="journal article" date="2020" name="Stud. Mycol.">
        <title>101 Dothideomycetes genomes: a test case for predicting lifestyles and emergence of pathogens.</title>
        <authorList>
            <person name="Haridas S."/>
            <person name="Albert R."/>
            <person name="Binder M."/>
            <person name="Bloem J."/>
            <person name="Labutti K."/>
            <person name="Salamov A."/>
            <person name="Andreopoulos B."/>
            <person name="Baker S."/>
            <person name="Barry K."/>
            <person name="Bills G."/>
            <person name="Bluhm B."/>
            <person name="Cannon C."/>
            <person name="Castanera R."/>
            <person name="Culley D."/>
            <person name="Daum C."/>
            <person name="Ezra D."/>
            <person name="Gonzalez J."/>
            <person name="Henrissat B."/>
            <person name="Kuo A."/>
            <person name="Liang C."/>
            <person name="Lipzen A."/>
            <person name="Lutzoni F."/>
            <person name="Magnuson J."/>
            <person name="Mondo S."/>
            <person name="Nolan M."/>
            <person name="Ohm R."/>
            <person name="Pangilinan J."/>
            <person name="Park H.-J."/>
            <person name="Ramirez L."/>
            <person name="Alfaro M."/>
            <person name="Sun H."/>
            <person name="Tritt A."/>
            <person name="Yoshinaga Y."/>
            <person name="Zwiers L.-H."/>
            <person name="Turgeon B."/>
            <person name="Goodwin S."/>
            <person name="Spatafora J."/>
            <person name="Crous P."/>
            <person name="Grigoriev I."/>
        </authorList>
    </citation>
    <scope>NUCLEOTIDE SEQUENCE</scope>
    <source>
        <strain evidence="2">CBS 269.34</strain>
    </source>
</reference>
<organism evidence="2 3">
    <name type="scientific">Lophium mytilinum</name>
    <dbReference type="NCBI Taxonomy" id="390894"/>
    <lineage>
        <taxon>Eukaryota</taxon>
        <taxon>Fungi</taxon>
        <taxon>Dikarya</taxon>
        <taxon>Ascomycota</taxon>
        <taxon>Pezizomycotina</taxon>
        <taxon>Dothideomycetes</taxon>
        <taxon>Pleosporomycetidae</taxon>
        <taxon>Mytilinidiales</taxon>
        <taxon>Mytilinidiaceae</taxon>
        <taxon>Lophium</taxon>
    </lineage>
</organism>
<feature type="region of interest" description="Disordered" evidence="1">
    <location>
        <begin position="142"/>
        <end position="169"/>
    </location>
</feature>
<accession>A0A6A6QH75</accession>
<dbReference type="EMBL" id="MU004196">
    <property type="protein sequence ID" value="KAF2490797.1"/>
    <property type="molecule type" value="Genomic_DNA"/>
</dbReference>
<feature type="compositionally biased region" description="Low complexity" evidence="1">
    <location>
        <begin position="142"/>
        <end position="162"/>
    </location>
</feature>
<gene>
    <name evidence="2" type="ORF">BU16DRAFT_135182</name>
</gene>